<sequence length="518" mass="56683">MIVEDQSEVTSFLERVLSREGSPMQKMETHISCIFLSGDRAYKMKRAVLLPYVDFSTVEKRQAACLREVELNGPTAPGIYLGVLRITRASDGSLALDGEGQVIDAVVEMRRFDQSQLLDQVAQSGGLTSAIMTALAGAIVQFHHQAPVIHDRGGAANVEAVLKINEAGFATSRAFPQKDVAELTALFRRRLTTLAALLDKRELAGKIRRCHGDLHLRNIFLLNGHPCLFDCIEFNDEIATIDILYDLAFLLMDLWHRGHADFANLVMNRYLDETGEDDGFAALPFFMAMRAAVRAHVIATQAEEAGALAPVLVSQARSYFALAHSLLQPPQANLIALGGLSGAGKSTLAETLAPRIGLPPGARIIESDRIRKSMHGVPPETRLPQSAYRPEVSVRVYQEISWRTRLILARDGTVVADAVFDKAGNRELIERAADEKKCPFSGFWLEADPALLWQRVEARTGGSSDATVEVLADQLSKGKSAIDWTKLDAAHRPDELADEILRQVAIGSAKFVGIAEGI</sequence>
<dbReference type="Gene3D" id="3.90.1200.10">
    <property type="match status" value="1"/>
</dbReference>
<dbReference type="Proteomes" id="UP000199205">
    <property type="component" value="Unassembled WGS sequence"/>
</dbReference>
<evidence type="ECO:0000313" key="2">
    <source>
        <dbReference type="EMBL" id="SCB50707.1"/>
    </source>
</evidence>
<dbReference type="RefSeq" id="WP_037200575.1">
    <property type="nucleotide sequence ID" value="NZ_FMAF01000034.1"/>
</dbReference>
<dbReference type="PANTHER" id="PTHR43883">
    <property type="entry name" value="SLR0207 PROTEIN"/>
    <property type="match status" value="1"/>
</dbReference>
<dbReference type="Pfam" id="PF01636">
    <property type="entry name" value="APH"/>
    <property type="match status" value="1"/>
</dbReference>
<dbReference type="Pfam" id="PF13671">
    <property type="entry name" value="AAA_33"/>
    <property type="match status" value="1"/>
</dbReference>
<organism evidence="2 3">
    <name type="scientific">Rhizobium lusitanum</name>
    <dbReference type="NCBI Taxonomy" id="293958"/>
    <lineage>
        <taxon>Bacteria</taxon>
        <taxon>Pseudomonadati</taxon>
        <taxon>Pseudomonadota</taxon>
        <taxon>Alphaproteobacteria</taxon>
        <taxon>Hyphomicrobiales</taxon>
        <taxon>Rhizobiaceae</taxon>
        <taxon>Rhizobium/Agrobacterium group</taxon>
        <taxon>Rhizobium</taxon>
    </lineage>
</organism>
<reference evidence="2 3" key="1">
    <citation type="submission" date="2016-08" db="EMBL/GenBank/DDBJ databases">
        <authorList>
            <person name="Seilhamer J.J."/>
        </authorList>
    </citation>
    <scope>NUCLEOTIDE SEQUENCE [LARGE SCALE GENOMIC DNA]</scope>
    <source>
        <strain evidence="2 3">P1-7</strain>
    </source>
</reference>
<dbReference type="Gene3D" id="3.40.50.300">
    <property type="entry name" value="P-loop containing nucleotide triphosphate hydrolases"/>
    <property type="match status" value="1"/>
</dbReference>
<dbReference type="EMBL" id="FMAF01000034">
    <property type="protein sequence ID" value="SCB50707.1"/>
    <property type="molecule type" value="Genomic_DNA"/>
</dbReference>
<dbReference type="InterPro" id="IPR002575">
    <property type="entry name" value="Aminoglycoside_PTrfase"/>
</dbReference>
<accession>A0A1C3XEJ1</accession>
<feature type="domain" description="Aminoglycoside phosphotransferase" evidence="1">
    <location>
        <begin position="105"/>
        <end position="271"/>
    </location>
</feature>
<dbReference type="AlphaFoldDB" id="A0A1C3XEJ1"/>
<dbReference type="PANTHER" id="PTHR43883:SF1">
    <property type="entry name" value="GLUCONOKINASE"/>
    <property type="match status" value="1"/>
</dbReference>
<dbReference type="SUPFAM" id="SSF52540">
    <property type="entry name" value="P-loop containing nucleoside triphosphate hydrolases"/>
    <property type="match status" value="1"/>
</dbReference>
<dbReference type="InterPro" id="IPR027417">
    <property type="entry name" value="P-loop_NTPase"/>
</dbReference>
<dbReference type="OrthoDB" id="9810277at2"/>
<dbReference type="InterPro" id="IPR052732">
    <property type="entry name" value="Cell-binding_unc_protein"/>
</dbReference>
<protein>
    <recommendedName>
        <fullName evidence="1">Aminoglycoside phosphotransferase domain-containing protein</fullName>
    </recommendedName>
</protein>
<dbReference type="SUPFAM" id="SSF56112">
    <property type="entry name" value="Protein kinase-like (PK-like)"/>
    <property type="match status" value="1"/>
</dbReference>
<dbReference type="InterPro" id="IPR011009">
    <property type="entry name" value="Kinase-like_dom_sf"/>
</dbReference>
<name>A0A1C3XEJ1_9HYPH</name>
<evidence type="ECO:0000313" key="3">
    <source>
        <dbReference type="Proteomes" id="UP000199205"/>
    </source>
</evidence>
<proteinExistence type="predicted"/>
<gene>
    <name evidence="2" type="ORF">GA0061101_13434</name>
</gene>
<evidence type="ECO:0000259" key="1">
    <source>
        <dbReference type="Pfam" id="PF01636"/>
    </source>
</evidence>